<feature type="transmembrane region" description="Helical" evidence="1">
    <location>
        <begin position="12"/>
        <end position="31"/>
    </location>
</feature>
<dbReference type="PANTHER" id="PTHR15032:SF4">
    <property type="entry name" value="N-ACYL-PHOSPHATIDYLETHANOLAMINE-HYDROLYZING PHOSPHOLIPASE D"/>
    <property type="match status" value="1"/>
</dbReference>
<accession>A0ABT8KR79</accession>
<sequence>MMNLIKKTIKMIGITIGGLIVVILLVGTLFLNLSPQFGDSPTDKQKRRFSETGRYKNGKFHMSAPVSSSEDTWGTIKKFFQPNPKGKPSKLIVPEKIDSLEIINHNAGITKLTWFGHSTFLLQLDGKNILIDPMLGDYASPLPLSAAKRFTTELPILTEKLPFIDAVIYSHDHYDHLDYESVKKIKDKVGKFYVPLGLGSHLVSWEVESEKIEELDWWDTIYFDHIKLVCTPAVHFSGRGLFDRGSTLWCSWVILGEKERIFFSGDSGYGPHFKEIGEKYGPFDLSLMECGQYNEDWRYIHMFPEETAQAAEDVKSELLIPIHWGSFKLAHHHWTDPIERVAKKASELNVSLATPKIGEPIILGKEDYPRKEWWLDYVN</sequence>
<gene>
    <name evidence="3" type="ORF">QQ008_11545</name>
</gene>
<keyword evidence="1" id="KW-0812">Transmembrane</keyword>
<dbReference type="Pfam" id="PF12706">
    <property type="entry name" value="Lactamase_B_2"/>
    <property type="match status" value="1"/>
</dbReference>
<keyword evidence="4" id="KW-1185">Reference proteome</keyword>
<organism evidence="3 4">
    <name type="scientific">Splendidivirga corallicola</name>
    <dbReference type="NCBI Taxonomy" id="3051826"/>
    <lineage>
        <taxon>Bacteria</taxon>
        <taxon>Pseudomonadati</taxon>
        <taxon>Bacteroidota</taxon>
        <taxon>Cytophagia</taxon>
        <taxon>Cytophagales</taxon>
        <taxon>Splendidivirgaceae</taxon>
        <taxon>Splendidivirga</taxon>
    </lineage>
</organism>
<dbReference type="InterPro" id="IPR001279">
    <property type="entry name" value="Metallo-B-lactamas"/>
</dbReference>
<dbReference type="SUPFAM" id="SSF56281">
    <property type="entry name" value="Metallo-hydrolase/oxidoreductase"/>
    <property type="match status" value="1"/>
</dbReference>
<comment type="caution">
    <text evidence="3">The sequence shown here is derived from an EMBL/GenBank/DDBJ whole genome shotgun (WGS) entry which is preliminary data.</text>
</comment>
<dbReference type="PANTHER" id="PTHR15032">
    <property type="entry name" value="N-ACYL-PHOSPHATIDYLETHANOLAMINE-HYDROLYZING PHOSPHOLIPASE D"/>
    <property type="match status" value="1"/>
</dbReference>
<dbReference type="RefSeq" id="WP_346752029.1">
    <property type="nucleotide sequence ID" value="NZ_JAUJEA010000003.1"/>
</dbReference>
<evidence type="ECO:0000259" key="2">
    <source>
        <dbReference type="Pfam" id="PF12706"/>
    </source>
</evidence>
<evidence type="ECO:0000313" key="4">
    <source>
        <dbReference type="Proteomes" id="UP001172082"/>
    </source>
</evidence>
<feature type="domain" description="Metallo-beta-lactamase" evidence="2">
    <location>
        <begin position="128"/>
        <end position="324"/>
    </location>
</feature>
<evidence type="ECO:0000256" key="1">
    <source>
        <dbReference type="SAM" id="Phobius"/>
    </source>
</evidence>
<proteinExistence type="predicted"/>
<keyword evidence="1" id="KW-1133">Transmembrane helix</keyword>
<reference evidence="3" key="1">
    <citation type="submission" date="2023-06" db="EMBL/GenBank/DDBJ databases">
        <title>Genomic of Parafulvivirga corallium.</title>
        <authorList>
            <person name="Wang G."/>
        </authorList>
    </citation>
    <scope>NUCLEOTIDE SEQUENCE</scope>
    <source>
        <strain evidence="3">BMA10</strain>
    </source>
</reference>
<dbReference type="InterPro" id="IPR036866">
    <property type="entry name" value="RibonucZ/Hydroxyglut_hydro"/>
</dbReference>
<dbReference type="Gene3D" id="3.60.15.10">
    <property type="entry name" value="Ribonuclease Z/Hydroxyacylglutathione hydrolase-like"/>
    <property type="match status" value="1"/>
</dbReference>
<evidence type="ECO:0000313" key="3">
    <source>
        <dbReference type="EMBL" id="MDN5202005.1"/>
    </source>
</evidence>
<protein>
    <submittedName>
        <fullName evidence="3">MBL fold metallo-hydrolase</fullName>
    </submittedName>
</protein>
<dbReference type="EMBL" id="JAUJEA010000003">
    <property type="protein sequence ID" value="MDN5202005.1"/>
    <property type="molecule type" value="Genomic_DNA"/>
</dbReference>
<dbReference type="Proteomes" id="UP001172082">
    <property type="component" value="Unassembled WGS sequence"/>
</dbReference>
<keyword evidence="1" id="KW-0472">Membrane</keyword>
<name>A0ABT8KR79_9BACT</name>